<dbReference type="InterPro" id="IPR058240">
    <property type="entry name" value="rSAM_sf"/>
</dbReference>
<dbReference type="InterPro" id="IPR007197">
    <property type="entry name" value="rSAM"/>
</dbReference>
<dbReference type="PROSITE" id="PS51918">
    <property type="entry name" value="RADICAL_SAM"/>
    <property type="match status" value="1"/>
</dbReference>
<keyword evidence="4 13" id="KW-0004">4Fe-4S</keyword>
<keyword evidence="7 13" id="KW-0001">2Fe-2S</keyword>
<dbReference type="Gene3D" id="3.20.20.70">
    <property type="entry name" value="Aldolase class I"/>
    <property type="match status" value="1"/>
</dbReference>
<comment type="pathway">
    <text evidence="1 13">Cofactor biosynthesis; biotin biosynthesis; biotin from 7,8-diaminononanoate: step 2/2.</text>
</comment>
<keyword evidence="10 13" id="KW-0408">Iron</keyword>
<comment type="similarity">
    <text evidence="2 13">Belongs to the radical SAM superfamily. Biotin synthase family.</text>
</comment>
<evidence type="ECO:0000256" key="2">
    <source>
        <dbReference type="ARBA" id="ARBA00010765"/>
    </source>
</evidence>
<dbReference type="InterPro" id="IPR024177">
    <property type="entry name" value="Biotin_synthase"/>
</dbReference>
<keyword evidence="9 13" id="KW-0093">Biotin biosynthesis</keyword>
<name>A0ABN5JFA1_FUSVA</name>
<dbReference type="HAMAP" id="MF_01694">
    <property type="entry name" value="BioB"/>
    <property type="match status" value="1"/>
</dbReference>
<evidence type="ECO:0000313" key="15">
    <source>
        <dbReference type="EMBL" id="AVQ30533.1"/>
    </source>
</evidence>
<dbReference type="InterPro" id="IPR006638">
    <property type="entry name" value="Elp3/MiaA/NifB-like_rSAM"/>
</dbReference>
<feature type="binding site" evidence="13">
    <location>
        <position position="277"/>
    </location>
    <ligand>
        <name>[2Fe-2S] cluster</name>
        <dbReference type="ChEBI" id="CHEBI:190135"/>
    </ligand>
</feature>
<organism evidence="15 16">
    <name type="scientific">Fusobacterium varium ATCC 27725</name>
    <dbReference type="NCBI Taxonomy" id="469618"/>
    <lineage>
        <taxon>Bacteria</taxon>
        <taxon>Fusobacteriati</taxon>
        <taxon>Fusobacteriota</taxon>
        <taxon>Fusobacteriia</taxon>
        <taxon>Fusobacteriales</taxon>
        <taxon>Fusobacteriaceae</taxon>
        <taxon>Fusobacterium</taxon>
    </lineage>
</organism>
<evidence type="ECO:0000256" key="3">
    <source>
        <dbReference type="ARBA" id="ARBA00012236"/>
    </source>
</evidence>
<dbReference type="Pfam" id="PF04055">
    <property type="entry name" value="Radical_SAM"/>
    <property type="match status" value="1"/>
</dbReference>
<feature type="binding site" evidence="13">
    <location>
        <position position="147"/>
    </location>
    <ligand>
        <name>[2Fe-2S] cluster</name>
        <dbReference type="ChEBI" id="CHEBI:190135"/>
    </ligand>
</feature>
<dbReference type="SFLD" id="SFLDG01278">
    <property type="entry name" value="biotin_synthase_like"/>
    <property type="match status" value="1"/>
</dbReference>
<evidence type="ECO:0000259" key="14">
    <source>
        <dbReference type="PROSITE" id="PS51918"/>
    </source>
</evidence>
<dbReference type="InterPro" id="IPR002684">
    <property type="entry name" value="Biotin_synth/BioAB"/>
</dbReference>
<gene>
    <name evidence="13" type="primary">bioB</name>
    <name evidence="15" type="ORF">C4N18_04610</name>
</gene>
<dbReference type="GeneID" id="77467264"/>
<dbReference type="EMBL" id="CP028103">
    <property type="protein sequence ID" value="AVQ30533.1"/>
    <property type="molecule type" value="Genomic_DNA"/>
</dbReference>
<evidence type="ECO:0000256" key="9">
    <source>
        <dbReference type="ARBA" id="ARBA00022756"/>
    </source>
</evidence>
<evidence type="ECO:0000256" key="8">
    <source>
        <dbReference type="ARBA" id="ARBA00022723"/>
    </source>
</evidence>
<comment type="subunit">
    <text evidence="13">Homodimer.</text>
</comment>
<keyword evidence="8 13" id="KW-0479">Metal-binding</keyword>
<evidence type="ECO:0000256" key="11">
    <source>
        <dbReference type="ARBA" id="ARBA00023014"/>
    </source>
</evidence>
<evidence type="ECO:0000256" key="12">
    <source>
        <dbReference type="ARBA" id="ARBA00051157"/>
    </source>
</evidence>
<feature type="binding site" evidence="13">
    <location>
        <position position="207"/>
    </location>
    <ligand>
        <name>[2Fe-2S] cluster</name>
        <dbReference type="ChEBI" id="CHEBI:190135"/>
    </ligand>
</feature>
<accession>A0ABN5JFA1</accession>
<dbReference type="CDD" id="cd01335">
    <property type="entry name" value="Radical_SAM"/>
    <property type="match status" value="1"/>
</dbReference>
<evidence type="ECO:0000256" key="13">
    <source>
        <dbReference type="HAMAP-Rule" id="MF_01694"/>
    </source>
</evidence>
<comment type="function">
    <text evidence="13">Catalyzes the conversion of dethiobiotin (DTB) to biotin by the insertion of a sulfur atom into dethiobiotin via a radical-based mechanism.</text>
</comment>
<dbReference type="PANTHER" id="PTHR22976:SF2">
    <property type="entry name" value="BIOTIN SYNTHASE, MITOCHONDRIAL"/>
    <property type="match status" value="1"/>
</dbReference>
<feature type="binding site" evidence="13">
    <location>
        <position position="69"/>
    </location>
    <ligand>
        <name>[4Fe-4S] cluster</name>
        <dbReference type="ChEBI" id="CHEBI:49883"/>
        <note>4Fe-4S-S-AdoMet</note>
    </ligand>
</feature>
<comment type="cofactor">
    <cofactor evidence="13">
        <name>[4Fe-4S] cluster</name>
        <dbReference type="ChEBI" id="CHEBI:49883"/>
    </cofactor>
    <text evidence="13">Binds 1 [4Fe-4S] cluster. The cluster is coordinated with 3 cysteines and an exchangeable S-adenosyl-L-methionine.</text>
</comment>
<feature type="domain" description="Radical SAM core" evidence="14">
    <location>
        <begin position="51"/>
        <end position="282"/>
    </location>
</feature>
<dbReference type="PANTHER" id="PTHR22976">
    <property type="entry name" value="BIOTIN SYNTHASE"/>
    <property type="match status" value="1"/>
</dbReference>
<reference evidence="16" key="1">
    <citation type="journal article" date="2018" name="MSphere">
        <title>Fusobacterium Genomics Using MinION and Illumina Sequencing Enables Genome Completion and Correction.</title>
        <authorList>
            <person name="Todd S.M."/>
            <person name="Settlage R.E."/>
            <person name="Lahmers K.K."/>
            <person name="Slade D.J."/>
        </authorList>
    </citation>
    <scope>NUCLEOTIDE SEQUENCE [LARGE SCALE GENOMIC DNA]</scope>
    <source>
        <strain evidence="16">ATCC 27725</strain>
    </source>
</reference>
<dbReference type="Proteomes" id="UP000241238">
    <property type="component" value="Chromosome"/>
</dbReference>
<dbReference type="SUPFAM" id="SSF102114">
    <property type="entry name" value="Radical SAM enzymes"/>
    <property type="match status" value="1"/>
</dbReference>
<feature type="binding site" evidence="13">
    <location>
        <position position="73"/>
    </location>
    <ligand>
        <name>[4Fe-4S] cluster</name>
        <dbReference type="ChEBI" id="CHEBI:49883"/>
        <note>4Fe-4S-S-AdoMet</note>
    </ligand>
</feature>
<dbReference type="PIRSF" id="PIRSF001619">
    <property type="entry name" value="Biotin_synth"/>
    <property type="match status" value="1"/>
</dbReference>
<dbReference type="Pfam" id="PF06968">
    <property type="entry name" value="BATS"/>
    <property type="match status" value="1"/>
</dbReference>
<dbReference type="NCBIfam" id="TIGR00433">
    <property type="entry name" value="bioB"/>
    <property type="match status" value="1"/>
</dbReference>
<dbReference type="InterPro" id="IPR010722">
    <property type="entry name" value="BATS_dom"/>
</dbReference>
<feature type="binding site" evidence="13">
    <location>
        <position position="113"/>
    </location>
    <ligand>
        <name>[2Fe-2S] cluster</name>
        <dbReference type="ChEBI" id="CHEBI:190135"/>
    </ligand>
</feature>
<dbReference type="RefSeq" id="WP_005951848.1">
    <property type="nucleotide sequence ID" value="NZ_CP028103.1"/>
</dbReference>
<comment type="cofactor">
    <cofactor evidence="13">
        <name>[2Fe-2S] cluster</name>
        <dbReference type="ChEBI" id="CHEBI:190135"/>
    </cofactor>
    <text evidence="13">Binds 1 [2Fe-2S] cluster. The cluster is coordinated with 3 cysteines and 1 arginine.</text>
</comment>
<sequence length="327" mass="36584">MRNFIQQLKEQVLNGYLITREDAEKLLSISIKKEEDLQELLKAANEIREKFCGKFFNLCTILNAKSGRCSEDCKYCAQSAHFKTAAEVYPLVKKEKALEAAKEVESEGAHRFSLVTSGRGLNGKEKELDQLTKIYQYLQENTNLDLCASHGICSKEALQKLKDAGVKTYHHNLESSRRFYGTICTSHTFDDRVNTIKYAHEVGLQVCSGGIFGLGETEEDRIDMAFDLRELGVHSVPINILTPIPGTPLENNEAVNPKELLKDIAIFRFILPKVSIRYAGGRVKLGEYAKLGLEGGVNSALTGNFLTTTGNTIESDKQMIKELGYEY</sequence>
<dbReference type="SMART" id="SM00876">
    <property type="entry name" value="BATS"/>
    <property type="match status" value="1"/>
</dbReference>
<dbReference type="SFLD" id="SFLDG01060">
    <property type="entry name" value="BATS_domain_containing"/>
    <property type="match status" value="1"/>
</dbReference>
<keyword evidence="5 13" id="KW-0808">Transferase</keyword>
<evidence type="ECO:0000256" key="1">
    <source>
        <dbReference type="ARBA" id="ARBA00004942"/>
    </source>
</evidence>
<evidence type="ECO:0000256" key="7">
    <source>
        <dbReference type="ARBA" id="ARBA00022714"/>
    </source>
</evidence>
<evidence type="ECO:0000313" key="16">
    <source>
        <dbReference type="Proteomes" id="UP000241238"/>
    </source>
</evidence>
<evidence type="ECO:0000256" key="4">
    <source>
        <dbReference type="ARBA" id="ARBA00022485"/>
    </source>
</evidence>
<dbReference type="SMART" id="SM00729">
    <property type="entry name" value="Elp3"/>
    <property type="match status" value="1"/>
</dbReference>
<comment type="catalytic activity">
    <reaction evidence="12 13">
        <text>(4R,5S)-dethiobiotin + (sulfur carrier)-SH + 2 reduced [2Fe-2S]-[ferredoxin] + 2 S-adenosyl-L-methionine = (sulfur carrier)-H + biotin + 2 5'-deoxyadenosine + 2 L-methionine + 2 oxidized [2Fe-2S]-[ferredoxin]</text>
        <dbReference type="Rhea" id="RHEA:22060"/>
        <dbReference type="Rhea" id="RHEA-COMP:10000"/>
        <dbReference type="Rhea" id="RHEA-COMP:10001"/>
        <dbReference type="Rhea" id="RHEA-COMP:14737"/>
        <dbReference type="Rhea" id="RHEA-COMP:14739"/>
        <dbReference type="ChEBI" id="CHEBI:17319"/>
        <dbReference type="ChEBI" id="CHEBI:29917"/>
        <dbReference type="ChEBI" id="CHEBI:33737"/>
        <dbReference type="ChEBI" id="CHEBI:33738"/>
        <dbReference type="ChEBI" id="CHEBI:57586"/>
        <dbReference type="ChEBI" id="CHEBI:57844"/>
        <dbReference type="ChEBI" id="CHEBI:59789"/>
        <dbReference type="ChEBI" id="CHEBI:64428"/>
        <dbReference type="ChEBI" id="CHEBI:149473"/>
        <dbReference type="EC" id="2.8.1.6"/>
    </reaction>
</comment>
<protein>
    <recommendedName>
        <fullName evidence="3 13">Biotin synthase</fullName>
        <ecNumber evidence="3 13">2.8.1.6</ecNumber>
    </recommendedName>
</protein>
<dbReference type="SFLD" id="SFLDS00029">
    <property type="entry name" value="Radical_SAM"/>
    <property type="match status" value="1"/>
</dbReference>
<evidence type="ECO:0000256" key="10">
    <source>
        <dbReference type="ARBA" id="ARBA00023004"/>
    </source>
</evidence>
<dbReference type="EC" id="2.8.1.6" evidence="3 13"/>
<feature type="binding site" evidence="13">
    <location>
        <position position="76"/>
    </location>
    <ligand>
        <name>[4Fe-4S] cluster</name>
        <dbReference type="ChEBI" id="CHEBI:49883"/>
        <note>4Fe-4S-S-AdoMet</note>
    </ligand>
</feature>
<keyword evidence="6 13" id="KW-0949">S-adenosyl-L-methionine</keyword>
<dbReference type="InterPro" id="IPR013785">
    <property type="entry name" value="Aldolase_TIM"/>
</dbReference>
<keyword evidence="11 13" id="KW-0411">Iron-sulfur</keyword>
<evidence type="ECO:0000256" key="5">
    <source>
        <dbReference type="ARBA" id="ARBA00022679"/>
    </source>
</evidence>
<proteinExistence type="inferred from homology"/>
<keyword evidence="16" id="KW-1185">Reference proteome</keyword>
<evidence type="ECO:0000256" key="6">
    <source>
        <dbReference type="ARBA" id="ARBA00022691"/>
    </source>
</evidence>